<dbReference type="EMBL" id="PFBY01000042">
    <property type="protein sequence ID" value="PIR76076.1"/>
    <property type="molecule type" value="Genomic_DNA"/>
</dbReference>
<dbReference type="Proteomes" id="UP000231530">
    <property type="component" value="Unassembled WGS sequence"/>
</dbReference>
<evidence type="ECO:0000313" key="2">
    <source>
        <dbReference type="Proteomes" id="UP000231530"/>
    </source>
</evidence>
<proteinExistence type="predicted"/>
<organism evidence="1 2">
    <name type="scientific">Candidatus Magasanikbacteria bacterium CG10_big_fil_rev_8_21_14_0_10_42_10</name>
    <dbReference type="NCBI Taxonomy" id="1974649"/>
    <lineage>
        <taxon>Bacteria</taxon>
        <taxon>Candidatus Magasanikiibacteriota</taxon>
    </lineage>
</organism>
<accession>A0A2H0TX22</accession>
<reference evidence="2" key="1">
    <citation type="submission" date="2017-09" db="EMBL/GenBank/DDBJ databases">
        <title>Depth-based differentiation of microbial function through sediment-hosted aquifers and enrichment of novel symbionts in the deep terrestrial subsurface.</title>
        <authorList>
            <person name="Probst A.J."/>
            <person name="Ladd B."/>
            <person name="Jarett J.K."/>
            <person name="Geller-Mcgrath D.E."/>
            <person name="Sieber C.M.K."/>
            <person name="Emerson J.B."/>
            <person name="Anantharaman K."/>
            <person name="Thomas B.C."/>
            <person name="Malmstrom R."/>
            <person name="Stieglmeier M."/>
            <person name="Klingl A."/>
            <person name="Woyke T."/>
            <person name="Ryan C.M."/>
            <person name="Banfield J.F."/>
        </authorList>
    </citation>
    <scope>NUCLEOTIDE SEQUENCE [LARGE SCALE GENOMIC DNA]</scope>
</reference>
<sequence>MGFFDYVFGTHATYSADMKSVSREHIRLLVSQSRVRTLDSEEEYVVEDALDGARQDGKISLRKIDMILRSLVSKQIISVNDKKGVLTQFEHYFESK</sequence>
<name>A0A2H0TX22_9BACT</name>
<comment type="caution">
    <text evidence="1">The sequence shown here is derived from an EMBL/GenBank/DDBJ whole genome shotgun (WGS) entry which is preliminary data.</text>
</comment>
<protein>
    <submittedName>
        <fullName evidence="1">Uncharacterized protein</fullName>
    </submittedName>
</protein>
<gene>
    <name evidence="1" type="ORF">COU32_03930</name>
</gene>
<dbReference type="AlphaFoldDB" id="A0A2H0TX22"/>
<evidence type="ECO:0000313" key="1">
    <source>
        <dbReference type="EMBL" id="PIR76076.1"/>
    </source>
</evidence>